<proteinExistence type="predicted"/>
<gene>
    <name evidence="1" type="ORF">GEV33_003540</name>
</gene>
<reference evidence="1" key="2">
    <citation type="submission" date="2021-08" db="EMBL/GenBank/DDBJ databases">
        <authorList>
            <person name="Eriksson T."/>
        </authorList>
    </citation>
    <scope>NUCLEOTIDE SEQUENCE</scope>
    <source>
        <strain evidence="1">Stoneville</strain>
        <tissue evidence="1">Whole head</tissue>
    </source>
</reference>
<evidence type="ECO:0000313" key="1">
    <source>
        <dbReference type="EMBL" id="KAH0819251.1"/>
    </source>
</evidence>
<reference evidence="1" key="1">
    <citation type="journal article" date="2020" name="J Insects Food Feed">
        <title>The yellow mealworm (Tenebrio molitor) genome: a resource for the emerging insects as food and feed industry.</title>
        <authorList>
            <person name="Eriksson T."/>
            <person name="Andere A."/>
            <person name="Kelstrup H."/>
            <person name="Emery V."/>
            <person name="Picard C."/>
        </authorList>
    </citation>
    <scope>NUCLEOTIDE SEQUENCE</scope>
    <source>
        <strain evidence="1">Stoneville</strain>
        <tissue evidence="1">Whole head</tissue>
    </source>
</reference>
<dbReference type="EMBL" id="JABDTM020015102">
    <property type="protein sequence ID" value="KAH0819251.1"/>
    <property type="molecule type" value="Genomic_DNA"/>
</dbReference>
<dbReference type="PANTHER" id="PTHR11008">
    <property type="entry name" value="PROTEIN TAKEOUT-LIKE PROTEIN"/>
    <property type="match status" value="1"/>
</dbReference>
<dbReference type="Gene3D" id="3.15.10.30">
    <property type="entry name" value="Haemolymph juvenile hormone binding protein"/>
    <property type="match status" value="1"/>
</dbReference>
<sequence>MLSVEENKPNFDLDHIDLDINHPAIRIQGALDNVLIYNLHDFIVCFLENLELNVTSHTYKFDVFNLTFKNVRVEGEYNITGDLGDIFDLFGDGNFWVELRNFSIAMTDFTFNVGDEICFPINIDIYLAEMGNHFFNFMDDDELEKLFNDVITSIVPESLGIIWEEMKEIFDKPLEDEINDILHGRNVRGVFNILRNLKMDVTSAPYCYDSADLLE</sequence>
<evidence type="ECO:0000313" key="2">
    <source>
        <dbReference type="Proteomes" id="UP000719412"/>
    </source>
</evidence>
<accession>A0A8J6HSP4</accession>
<dbReference type="PANTHER" id="PTHR11008:SF9">
    <property type="entry name" value="PROTEIN TAKEOUT-LIKE PROTEIN"/>
    <property type="match status" value="1"/>
</dbReference>
<protein>
    <submittedName>
        <fullName evidence="1">Uncharacterized protein</fullName>
    </submittedName>
</protein>
<name>A0A8J6HSP4_TENMO</name>
<dbReference type="InterPro" id="IPR010562">
    <property type="entry name" value="Haemolymph_juvenile_hormone-bd"/>
</dbReference>
<dbReference type="AlphaFoldDB" id="A0A8J6HSP4"/>
<comment type="caution">
    <text evidence="1">The sequence shown here is derived from an EMBL/GenBank/DDBJ whole genome shotgun (WGS) entry which is preliminary data.</text>
</comment>
<dbReference type="Proteomes" id="UP000719412">
    <property type="component" value="Unassembled WGS sequence"/>
</dbReference>
<dbReference type="Pfam" id="PF06585">
    <property type="entry name" value="JHBP"/>
    <property type="match status" value="1"/>
</dbReference>
<dbReference type="InterPro" id="IPR038606">
    <property type="entry name" value="To_sf"/>
</dbReference>
<organism evidence="1 2">
    <name type="scientific">Tenebrio molitor</name>
    <name type="common">Yellow mealworm beetle</name>
    <dbReference type="NCBI Taxonomy" id="7067"/>
    <lineage>
        <taxon>Eukaryota</taxon>
        <taxon>Metazoa</taxon>
        <taxon>Ecdysozoa</taxon>
        <taxon>Arthropoda</taxon>
        <taxon>Hexapoda</taxon>
        <taxon>Insecta</taxon>
        <taxon>Pterygota</taxon>
        <taxon>Neoptera</taxon>
        <taxon>Endopterygota</taxon>
        <taxon>Coleoptera</taxon>
        <taxon>Polyphaga</taxon>
        <taxon>Cucujiformia</taxon>
        <taxon>Tenebrionidae</taxon>
        <taxon>Tenebrio</taxon>
    </lineage>
</organism>
<keyword evidence="2" id="KW-1185">Reference proteome</keyword>